<proteinExistence type="predicted"/>
<keyword evidence="2" id="KW-0560">Oxidoreductase</keyword>
<dbReference type="EMBL" id="CZRL01000082">
    <property type="protein sequence ID" value="CUS52538.1"/>
    <property type="molecule type" value="Genomic_DNA"/>
</dbReference>
<dbReference type="InterPro" id="IPR007138">
    <property type="entry name" value="ABM_dom"/>
</dbReference>
<organism evidence="2">
    <name type="scientific">hydrothermal vent metagenome</name>
    <dbReference type="NCBI Taxonomy" id="652676"/>
    <lineage>
        <taxon>unclassified sequences</taxon>
        <taxon>metagenomes</taxon>
        <taxon>ecological metagenomes</taxon>
    </lineage>
</organism>
<protein>
    <submittedName>
        <fullName evidence="2">Antibiotic biosynthesis monooxygenase</fullName>
    </submittedName>
</protein>
<dbReference type="Pfam" id="PF03992">
    <property type="entry name" value="ABM"/>
    <property type="match status" value="1"/>
</dbReference>
<name>A0A160TSM9_9ZZZZ</name>
<dbReference type="Gene3D" id="3.30.70.100">
    <property type="match status" value="1"/>
</dbReference>
<evidence type="ECO:0000313" key="2">
    <source>
        <dbReference type="EMBL" id="CUS52538.1"/>
    </source>
</evidence>
<reference evidence="2" key="1">
    <citation type="submission" date="2015-10" db="EMBL/GenBank/DDBJ databases">
        <authorList>
            <person name="Gilbert D.G."/>
        </authorList>
    </citation>
    <scope>NUCLEOTIDE SEQUENCE</scope>
</reference>
<dbReference type="PROSITE" id="PS51725">
    <property type="entry name" value="ABM"/>
    <property type="match status" value="1"/>
</dbReference>
<dbReference type="SUPFAM" id="SSF54909">
    <property type="entry name" value="Dimeric alpha+beta barrel"/>
    <property type="match status" value="1"/>
</dbReference>
<dbReference type="AlphaFoldDB" id="A0A160TSM9"/>
<dbReference type="InterPro" id="IPR011008">
    <property type="entry name" value="Dimeric_a/b-barrel"/>
</dbReference>
<dbReference type="PANTHER" id="PTHR37811">
    <property type="entry name" value="BLL5343 PROTEIN"/>
    <property type="match status" value="1"/>
</dbReference>
<sequence length="103" mass="12173">MISVTIEYFIKPGQETQYETLADRIHPEVYSVDGFISVEGYESRSEPGKRLSLSLWRDEDAVRAWRQHPEHARIMQQAKKEIFSSYRITVSSCIRDYRFPQET</sequence>
<dbReference type="PANTHER" id="PTHR37811:SF2">
    <property type="entry name" value="ABM DOMAIN-CONTAINING PROTEIN"/>
    <property type="match status" value="1"/>
</dbReference>
<feature type="domain" description="ABM" evidence="1">
    <location>
        <begin position="2"/>
        <end position="94"/>
    </location>
</feature>
<dbReference type="InterPro" id="IPR052936">
    <property type="entry name" value="Jasmonate_Hydroxylase-like"/>
</dbReference>
<dbReference type="GO" id="GO:0004497">
    <property type="term" value="F:monooxygenase activity"/>
    <property type="evidence" value="ECO:0007669"/>
    <property type="project" value="UniProtKB-KW"/>
</dbReference>
<accession>A0A160TSM9</accession>
<keyword evidence="2" id="KW-0503">Monooxygenase</keyword>
<evidence type="ECO:0000259" key="1">
    <source>
        <dbReference type="PROSITE" id="PS51725"/>
    </source>
</evidence>
<gene>
    <name evidence="2" type="ORF">MGWOODY_XGa2628</name>
</gene>